<name>A0A495R037_9ACTN</name>
<organism evidence="3 4">
    <name type="scientific">Actinomadura pelletieri DSM 43383</name>
    <dbReference type="NCBI Taxonomy" id="1120940"/>
    <lineage>
        <taxon>Bacteria</taxon>
        <taxon>Bacillati</taxon>
        <taxon>Actinomycetota</taxon>
        <taxon>Actinomycetes</taxon>
        <taxon>Streptosporangiales</taxon>
        <taxon>Thermomonosporaceae</taxon>
        <taxon>Actinomadura</taxon>
    </lineage>
</organism>
<protein>
    <submittedName>
        <fullName evidence="3">Uncharacterized protein</fullName>
    </submittedName>
</protein>
<feature type="transmembrane region" description="Helical" evidence="2">
    <location>
        <begin position="42"/>
        <end position="71"/>
    </location>
</feature>
<dbReference type="EMBL" id="RBWU01000001">
    <property type="protein sequence ID" value="RKS79476.1"/>
    <property type="molecule type" value="Genomic_DNA"/>
</dbReference>
<keyword evidence="4" id="KW-1185">Reference proteome</keyword>
<evidence type="ECO:0000256" key="2">
    <source>
        <dbReference type="SAM" id="Phobius"/>
    </source>
</evidence>
<reference evidence="3 4" key="1">
    <citation type="submission" date="2018-10" db="EMBL/GenBank/DDBJ databases">
        <title>Genomic Encyclopedia of Archaeal and Bacterial Type Strains, Phase II (KMG-II): from individual species to whole genera.</title>
        <authorList>
            <person name="Goeker M."/>
        </authorList>
    </citation>
    <scope>NUCLEOTIDE SEQUENCE [LARGE SCALE GENOMIC DNA]</scope>
    <source>
        <strain evidence="3 4">DSM 43383</strain>
    </source>
</reference>
<keyword evidence="2" id="KW-1133">Transmembrane helix</keyword>
<keyword evidence="2" id="KW-0472">Membrane</keyword>
<gene>
    <name evidence="3" type="ORF">BZB76_0942</name>
</gene>
<dbReference type="RefSeq" id="WP_211342824.1">
    <property type="nucleotide sequence ID" value="NZ_RBWU01000001.1"/>
</dbReference>
<feature type="region of interest" description="Disordered" evidence="1">
    <location>
        <begin position="104"/>
        <end position="156"/>
    </location>
</feature>
<dbReference type="Proteomes" id="UP000274601">
    <property type="component" value="Unassembled WGS sequence"/>
</dbReference>
<sequence length="156" mass="16459">MVFLGSLLVVAAIAAVVGVILGNTGSTSLVAFGQTVPGVDELWQVFLAGAVTAVVFIAGMALGVIGTVRLVRTRRDLRDLREEHEESLTTLEMEKRRLQRELARVRQAAAQADGSGGGSSSRGRQSRRGAPAAAQGTRVGPRSQVAASSPFFDRKE</sequence>
<keyword evidence="2" id="KW-0812">Transmembrane</keyword>
<proteinExistence type="predicted"/>
<accession>A0A495R037</accession>
<evidence type="ECO:0000313" key="4">
    <source>
        <dbReference type="Proteomes" id="UP000274601"/>
    </source>
</evidence>
<evidence type="ECO:0000313" key="3">
    <source>
        <dbReference type="EMBL" id="RKS79476.1"/>
    </source>
</evidence>
<evidence type="ECO:0000256" key="1">
    <source>
        <dbReference type="SAM" id="MobiDB-lite"/>
    </source>
</evidence>
<dbReference type="AlphaFoldDB" id="A0A495R037"/>
<comment type="caution">
    <text evidence="3">The sequence shown here is derived from an EMBL/GenBank/DDBJ whole genome shotgun (WGS) entry which is preliminary data.</text>
</comment>